<dbReference type="CDD" id="cd14014">
    <property type="entry name" value="STKc_PknB_like"/>
    <property type="match status" value="1"/>
</dbReference>
<feature type="compositionally biased region" description="Gly residues" evidence="5">
    <location>
        <begin position="295"/>
        <end position="324"/>
    </location>
</feature>
<evidence type="ECO:0000256" key="2">
    <source>
        <dbReference type="ARBA" id="ARBA00022741"/>
    </source>
</evidence>
<keyword evidence="4" id="KW-0067">ATP-binding</keyword>
<dbReference type="PANTHER" id="PTHR43289:SF34">
    <property type="entry name" value="SERINE_THREONINE-PROTEIN KINASE YBDM-RELATED"/>
    <property type="match status" value="1"/>
</dbReference>
<comment type="caution">
    <text evidence="7">The sequence shown here is derived from an EMBL/GenBank/DDBJ whole genome shotgun (WGS) entry which is preliminary data.</text>
</comment>
<name>A0ABQ4FWQ0_9ACTN</name>
<keyword evidence="2" id="KW-0547">Nucleotide-binding</keyword>
<keyword evidence="1" id="KW-0808">Transferase</keyword>
<sequence>MPEPQPLEPGDPVRLGSHRITGRIGEGGQGIVYLGESEAGGLVAVKLFHARLGQDRAARDDFAREADLARRVARFCTAQVLESGMEGGRPYIVSEYVPGPALHQVVAAEGPRSGSALERLAIGTATALVALHDAGVVHRDFKPHNVLIGPDGPRVIDFGIARALAGTSTMTSQVVGTPAYMAPEQLVAGELGFALDVFAWASTVAFAATGRPPFGSDAIPAIIHRILNQEPDLDGVEPPLRDLLAECLDKDPARRPAARDLLDRLVRLRSDPAAHPAVPAPDPPEPPASVPAGAGAAGAAGVAPGGAPGDGPPGVGVAGAGTVPGGRRRRARAAVAAVAAAAAVTAVVALALWPSWHASAGGTAAGTAHTAADGRAADGTATAAGGTPTATAEDSPPLTPSPSRGGGDLTPVPATSAPAPPRTEPAGGGPTAAGPTPHRPPTTAPAHAVRPTSRPGTPTPSPARRLVELGPGHFTAYCVSLGWEWVEYRESPAPGAYCVKRKGDTMYLTQSRRDAGCRWRYHDPQAFHRFKGKSNYCYAYR</sequence>
<evidence type="ECO:0000256" key="3">
    <source>
        <dbReference type="ARBA" id="ARBA00022777"/>
    </source>
</evidence>
<feature type="region of interest" description="Disordered" evidence="5">
    <location>
        <begin position="378"/>
        <end position="464"/>
    </location>
</feature>
<evidence type="ECO:0000313" key="7">
    <source>
        <dbReference type="EMBL" id="GIH39232.1"/>
    </source>
</evidence>
<feature type="compositionally biased region" description="Low complexity" evidence="5">
    <location>
        <begin position="444"/>
        <end position="456"/>
    </location>
</feature>
<organism evidence="7 8">
    <name type="scientific">Microbispora corallina</name>
    <dbReference type="NCBI Taxonomy" id="83302"/>
    <lineage>
        <taxon>Bacteria</taxon>
        <taxon>Bacillati</taxon>
        <taxon>Actinomycetota</taxon>
        <taxon>Actinomycetes</taxon>
        <taxon>Streptosporangiales</taxon>
        <taxon>Streptosporangiaceae</taxon>
        <taxon>Microbispora</taxon>
    </lineage>
</organism>
<feature type="domain" description="Protein kinase" evidence="6">
    <location>
        <begin position="18"/>
        <end position="278"/>
    </location>
</feature>
<evidence type="ECO:0000256" key="4">
    <source>
        <dbReference type="ARBA" id="ARBA00022840"/>
    </source>
</evidence>
<dbReference type="SUPFAM" id="SSF56112">
    <property type="entry name" value="Protein kinase-like (PK-like)"/>
    <property type="match status" value="1"/>
</dbReference>
<evidence type="ECO:0000256" key="5">
    <source>
        <dbReference type="SAM" id="MobiDB-lite"/>
    </source>
</evidence>
<dbReference type="InterPro" id="IPR011009">
    <property type="entry name" value="Kinase-like_dom_sf"/>
</dbReference>
<dbReference type="RefSeq" id="WP_204056795.1">
    <property type="nucleotide sequence ID" value="NZ_BOOC01000007.1"/>
</dbReference>
<dbReference type="InterPro" id="IPR008271">
    <property type="entry name" value="Ser/Thr_kinase_AS"/>
</dbReference>
<feature type="region of interest" description="Disordered" evidence="5">
    <location>
        <begin position="273"/>
        <end position="325"/>
    </location>
</feature>
<protein>
    <recommendedName>
        <fullName evidence="6">Protein kinase domain-containing protein</fullName>
    </recommendedName>
</protein>
<gene>
    <name evidence="7" type="ORF">Mco01_22320</name>
</gene>
<dbReference type="Gene3D" id="3.30.200.20">
    <property type="entry name" value="Phosphorylase Kinase, domain 1"/>
    <property type="match status" value="1"/>
</dbReference>
<dbReference type="PANTHER" id="PTHR43289">
    <property type="entry name" value="MITOGEN-ACTIVATED PROTEIN KINASE KINASE KINASE 20-RELATED"/>
    <property type="match status" value="1"/>
</dbReference>
<feature type="compositionally biased region" description="Pro residues" evidence="5">
    <location>
        <begin position="278"/>
        <end position="289"/>
    </location>
</feature>
<evidence type="ECO:0000259" key="6">
    <source>
        <dbReference type="PROSITE" id="PS50011"/>
    </source>
</evidence>
<dbReference type="PROSITE" id="PS50011">
    <property type="entry name" value="PROTEIN_KINASE_DOM"/>
    <property type="match status" value="1"/>
</dbReference>
<dbReference type="InterPro" id="IPR000719">
    <property type="entry name" value="Prot_kinase_dom"/>
</dbReference>
<proteinExistence type="predicted"/>
<dbReference type="Pfam" id="PF00069">
    <property type="entry name" value="Pkinase"/>
    <property type="match status" value="1"/>
</dbReference>
<reference evidence="7 8" key="1">
    <citation type="submission" date="2021-01" db="EMBL/GenBank/DDBJ databases">
        <title>Whole genome shotgun sequence of Microbispora corallina NBRC 16416.</title>
        <authorList>
            <person name="Komaki H."/>
            <person name="Tamura T."/>
        </authorList>
    </citation>
    <scope>NUCLEOTIDE SEQUENCE [LARGE SCALE GENOMIC DNA]</scope>
    <source>
        <strain evidence="7 8">NBRC 16416</strain>
    </source>
</reference>
<dbReference type="Proteomes" id="UP000603904">
    <property type="component" value="Unassembled WGS sequence"/>
</dbReference>
<dbReference type="PROSITE" id="PS00108">
    <property type="entry name" value="PROTEIN_KINASE_ST"/>
    <property type="match status" value="1"/>
</dbReference>
<keyword evidence="3" id="KW-0418">Kinase</keyword>
<dbReference type="EMBL" id="BOOC01000007">
    <property type="protein sequence ID" value="GIH39232.1"/>
    <property type="molecule type" value="Genomic_DNA"/>
</dbReference>
<feature type="compositionally biased region" description="Low complexity" evidence="5">
    <location>
        <begin position="378"/>
        <end position="392"/>
    </location>
</feature>
<accession>A0ABQ4FWQ0</accession>
<evidence type="ECO:0000256" key="1">
    <source>
        <dbReference type="ARBA" id="ARBA00022679"/>
    </source>
</evidence>
<keyword evidence="8" id="KW-1185">Reference proteome</keyword>
<dbReference type="Gene3D" id="1.10.510.10">
    <property type="entry name" value="Transferase(Phosphotransferase) domain 1"/>
    <property type="match status" value="1"/>
</dbReference>
<evidence type="ECO:0000313" key="8">
    <source>
        <dbReference type="Proteomes" id="UP000603904"/>
    </source>
</evidence>